<dbReference type="CDD" id="cd05246">
    <property type="entry name" value="dTDP_GD_SDR_e"/>
    <property type="match status" value="1"/>
</dbReference>
<dbReference type="Gene3D" id="3.40.50.720">
    <property type="entry name" value="NAD(P)-binding Rossmann-like Domain"/>
    <property type="match status" value="1"/>
</dbReference>
<protein>
    <submittedName>
        <fullName evidence="5">dTDP-glucose 4,6-dehydratase</fullName>
    </submittedName>
</protein>
<dbReference type="EMBL" id="HG002105">
    <property type="protein sequence ID" value="CDF40014.1"/>
    <property type="molecule type" value="Genomic_DNA"/>
</dbReference>
<proteinExistence type="predicted"/>
<dbReference type="STRING" id="2769.R7QPL1"/>
<dbReference type="AlphaFoldDB" id="R7QPL1"/>
<comment type="cofactor">
    <cofactor evidence="1">
        <name>NAD(+)</name>
        <dbReference type="ChEBI" id="CHEBI:57540"/>
    </cofactor>
</comment>
<dbReference type="RefSeq" id="XP_005710308.1">
    <property type="nucleotide sequence ID" value="XM_005710251.1"/>
</dbReference>
<dbReference type="GeneID" id="17318029"/>
<evidence type="ECO:0000256" key="2">
    <source>
        <dbReference type="ARBA" id="ARBA00023027"/>
    </source>
</evidence>
<evidence type="ECO:0000313" key="6">
    <source>
        <dbReference type="Proteomes" id="UP000012073"/>
    </source>
</evidence>
<dbReference type="InterPro" id="IPR016040">
    <property type="entry name" value="NAD(P)-bd_dom"/>
</dbReference>
<feature type="domain" description="NAD(P)-binding" evidence="4">
    <location>
        <begin position="27"/>
        <end position="332"/>
    </location>
</feature>
<dbReference type="InterPro" id="IPR036291">
    <property type="entry name" value="NAD(P)-bd_dom_sf"/>
</dbReference>
<dbReference type="OrthoDB" id="263at2759"/>
<dbReference type="Proteomes" id="UP000012073">
    <property type="component" value="Unassembled WGS sequence"/>
</dbReference>
<dbReference type="KEGG" id="ccp:CHC_T00009237001"/>
<dbReference type="InterPro" id="IPR005888">
    <property type="entry name" value="dTDP_Gluc_deHydtase"/>
</dbReference>
<dbReference type="GO" id="GO:0008460">
    <property type="term" value="F:dTDP-glucose 4,6-dehydratase activity"/>
    <property type="evidence" value="ECO:0007669"/>
    <property type="project" value="InterPro"/>
</dbReference>
<evidence type="ECO:0000256" key="3">
    <source>
        <dbReference type="ARBA" id="ARBA00023239"/>
    </source>
</evidence>
<evidence type="ECO:0000313" key="5">
    <source>
        <dbReference type="EMBL" id="CDF40014.1"/>
    </source>
</evidence>
<dbReference type="SUPFAM" id="SSF51735">
    <property type="entry name" value="NAD(P)-binding Rossmann-fold domains"/>
    <property type="match status" value="1"/>
</dbReference>
<evidence type="ECO:0000259" key="4">
    <source>
        <dbReference type="Pfam" id="PF16363"/>
    </source>
</evidence>
<keyword evidence="6" id="KW-1185">Reference proteome</keyword>
<dbReference type="Pfam" id="PF16363">
    <property type="entry name" value="GDP_Man_Dehyd"/>
    <property type="match status" value="1"/>
</dbReference>
<dbReference type="FunFam" id="3.40.50.720:FF:000304">
    <property type="entry name" value="UDP-glucose 4,6-dehydratase"/>
    <property type="match status" value="1"/>
</dbReference>
<accession>R7QPL1</accession>
<dbReference type="Gramene" id="CDF40014">
    <property type="protein sequence ID" value="CDF40014"/>
    <property type="gene ID" value="CHC_T00009237001"/>
</dbReference>
<gene>
    <name evidence="5" type="ORF">CHC_T00009237001</name>
</gene>
<dbReference type="OMA" id="KLIPLMC"/>
<dbReference type="PhylomeDB" id="R7QPL1"/>
<keyword evidence="2" id="KW-0520">NAD</keyword>
<dbReference type="Gene3D" id="3.90.25.10">
    <property type="entry name" value="UDP-galactose 4-epimerase, domain 1"/>
    <property type="match status" value="1"/>
</dbReference>
<name>R7QPL1_CHOCR</name>
<dbReference type="GO" id="GO:0009225">
    <property type="term" value="P:nucleotide-sugar metabolic process"/>
    <property type="evidence" value="ECO:0007669"/>
    <property type="project" value="InterPro"/>
</dbReference>
<sequence>MTSDTSPSSATATTNSSSPHFVPRSILLTGGAGFIGSHVVDLLISRYPEYHIVVIDKLDYCAAVDNISPLFGRTNLRWCRGDIRSKCLVDYLLRSENIDTIMHFAASTHVDNSFHSSISFTSNNVVGTHVLLEAARDYGGVKRFIHVSTDEVYGGETDFEKEESMLSPTNPYACTKAAAELICRGYAKSFGMPIIITRGNNVYGPRQYPDKLIAKTCCLLSRKKKAFIHGDGSHSRNYVYVTDIAEAFSIILHKGKVGSVYNVGSDDEKTNLQVVRDCIQASDMSDPENLNAWISFVKDREVNDAHYRIDSTKLLHLGWEIRTPWRDGIRKTVQWYADEDNLKRWPDFMRGLVPHPTLDAASVDDMSGMINF</sequence>
<reference evidence="6" key="1">
    <citation type="journal article" date="2013" name="Proc. Natl. Acad. Sci. U.S.A.">
        <title>Genome structure and metabolic features in the red seaweed Chondrus crispus shed light on evolution of the Archaeplastida.</title>
        <authorList>
            <person name="Collen J."/>
            <person name="Porcel B."/>
            <person name="Carre W."/>
            <person name="Ball S.G."/>
            <person name="Chaparro C."/>
            <person name="Tonon T."/>
            <person name="Barbeyron T."/>
            <person name="Michel G."/>
            <person name="Noel B."/>
            <person name="Valentin K."/>
            <person name="Elias M."/>
            <person name="Artiguenave F."/>
            <person name="Arun A."/>
            <person name="Aury J.M."/>
            <person name="Barbosa-Neto J.F."/>
            <person name="Bothwell J.H."/>
            <person name="Bouget F.Y."/>
            <person name="Brillet L."/>
            <person name="Cabello-Hurtado F."/>
            <person name="Capella-Gutierrez S."/>
            <person name="Charrier B."/>
            <person name="Cladiere L."/>
            <person name="Cock J.M."/>
            <person name="Coelho S.M."/>
            <person name="Colleoni C."/>
            <person name="Czjzek M."/>
            <person name="Da Silva C."/>
            <person name="Delage L."/>
            <person name="Denoeud F."/>
            <person name="Deschamps P."/>
            <person name="Dittami S.M."/>
            <person name="Gabaldon T."/>
            <person name="Gachon C.M."/>
            <person name="Groisillier A."/>
            <person name="Herve C."/>
            <person name="Jabbari K."/>
            <person name="Katinka M."/>
            <person name="Kloareg B."/>
            <person name="Kowalczyk N."/>
            <person name="Labadie K."/>
            <person name="Leblanc C."/>
            <person name="Lopez P.J."/>
            <person name="McLachlan D.H."/>
            <person name="Meslet-Cladiere L."/>
            <person name="Moustafa A."/>
            <person name="Nehr Z."/>
            <person name="Nyvall Collen P."/>
            <person name="Panaud O."/>
            <person name="Partensky F."/>
            <person name="Poulain J."/>
            <person name="Rensing S.A."/>
            <person name="Rousvoal S."/>
            <person name="Samson G."/>
            <person name="Symeonidi A."/>
            <person name="Weissenbach J."/>
            <person name="Zambounis A."/>
            <person name="Wincker P."/>
            <person name="Boyen C."/>
        </authorList>
    </citation>
    <scope>NUCLEOTIDE SEQUENCE [LARGE SCALE GENOMIC DNA]</scope>
    <source>
        <strain evidence="6">cv. Stackhouse</strain>
    </source>
</reference>
<dbReference type="PANTHER" id="PTHR43000">
    <property type="entry name" value="DTDP-D-GLUCOSE 4,6-DEHYDRATASE-RELATED"/>
    <property type="match status" value="1"/>
</dbReference>
<organism evidence="5 6">
    <name type="scientific">Chondrus crispus</name>
    <name type="common">Carrageen Irish moss</name>
    <name type="synonym">Polymorpha crispa</name>
    <dbReference type="NCBI Taxonomy" id="2769"/>
    <lineage>
        <taxon>Eukaryota</taxon>
        <taxon>Rhodophyta</taxon>
        <taxon>Florideophyceae</taxon>
        <taxon>Rhodymeniophycidae</taxon>
        <taxon>Gigartinales</taxon>
        <taxon>Gigartinaceae</taxon>
        <taxon>Chondrus</taxon>
    </lineage>
</organism>
<evidence type="ECO:0000256" key="1">
    <source>
        <dbReference type="ARBA" id="ARBA00001911"/>
    </source>
</evidence>
<keyword evidence="3" id="KW-0456">Lyase</keyword>